<evidence type="ECO:0000313" key="3">
    <source>
        <dbReference type="Proteomes" id="UP000254634"/>
    </source>
</evidence>
<keyword evidence="1" id="KW-0812">Transmembrane</keyword>
<keyword evidence="3" id="KW-1185">Reference proteome</keyword>
<feature type="transmembrane region" description="Helical" evidence="1">
    <location>
        <begin position="32"/>
        <end position="49"/>
    </location>
</feature>
<dbReference type="STRING" id="1123307.GCA_000380065_01198"/>
<dbReference type="AlphaFoldDB" id="A0A380KX09"/>
<keyword evidence="1" id="KW-1133">Transmembrane helix</keyword>
<reference evidence="2" key="1">
    <citation type="submission" date="2018-06" db="EMBL/GenBank/DDBJ databases">
        <authorList>
            <consortium name="Pathogen Informatics"/>
            <person name="Doyle S."/>
        </authorList>
    </citation>
    <scope>NUCLEOTIDE SEQUENCE [LARGE SCALE GENOMIC DNA]</scope>
    <source>
        <strain evidence="2">NCTC13765</strain>
    </source>
</reference>
<dbReference type="Proteomes" id="UP000254634">
    <property type="component" value="Unassembled WGS sequence"/>
</dbReference>
<evidence type="ECO:0000313" key="2">
    <source>
        <dbReference type="EMBL" id="SUN75664.1"/>
    </source>
</evidence>
<proteinExistence type="predicted"/>
<feature type="transmembrane region" description="Helical" evidence="1">
    <location>
        <begin position="70"/>
        <end position="88"/>
    </location>
</feature>
<name>A0A380KX09_9STRE</name>
<accession>A0A380KX09</accession>
<gene>
    <name evidence="2" type="ORF">NCTC13765_00096</name>
</gene>
<dbReference type="RefSeq" id="WP_018371902.1">
    <property type="nucleotide sequence ID" value="NZ_UHFR01000005.1"/>
</dbReference>
<keyword evidence="1" id="KW-0472">Membrane</keyword>
<sequence length="112" mass="13057">MSLSSLLKLAFSSLFKTGVHMKMFKKISQQDQLYLYFILLCFLINNYLVQEAIIKTQKEVRGIENYQTGSLFLYVVGMTSVAFFVSSYHINWKFLLKIPIIYLVYSGLSYLI</sequence>
<dbReference type="EMBL" id="UHFR01000005">
    <property type="protein sequence ID" value="SUN75664.1"/>
    <property type="molecule type" value="Genomic_DNA"/>
</dbReference>
<organism evidence="2 3">
    <name type="scientific">Streptococcus massiliensis</name>
    <dbReference type="NCBI Taxonomy" id="313439"/>
    <lineage>
        <taxon>Bacteria</taxon>
        <taxon>Bacillati</taxon>
        <taxon>Bacillota</taxon>
        <taxon>Bacilli</taxon>
        <taxon>Lactobacillales</taxon>
        <taxon>Streptococcaceae</taxon>
        <taxon>Streptococcus</taxon>
    </lineage>
</organism>
<protein>
    <submittedName>
        <fullName evidence="2">Uncharacterized protein</fullName>
    </submittedName>
</protein>
<evidence type="ECO:0000256" key="1">
    <source>
        <dbReference type="SAM" id="Phobius"/>
    </source>
</evidence>